<comment type="caution">
    <text evidence="19">The sequence shown here is derived from an EMBL/GenBank/DDBJ whole genome shotgun (WGS) entry which is preliminary data.</text>
</comment>
<feature type="transmembrane region" description="Helical" evidence="17">
    <location>
        <begin position="135"/>
        <end position="154"/>
    </location>
</feature>
<keyword evidence="7 17" id="KW-0812">Transmembrane</keyword>
<evidence type="ECO:0000256" key="10">
    <source>
        <dbReference type="ARBA" id="ARBA00022982"/>
    </source>
</evidence>
<evidence type="ECO:0000256" key="14">
    <source>
        <dbReference type="ARBA" id="ARBA00023306"/>
    </source>
</evidence>
<feature type="compositionally biased region" description="Low complexity" evidence="16">
    <location>
        <begin position="628"/>
        <end position="637"/>
    </location>
</feature>
<keyword evidence="5" id="KW-0158">Chromosome</keyword>
<evidence type="ECO:0000256" key="8">
    <source>
        <dbReference type="ARBA" id="ARBA00022776"/>
    </source>
</evidence>
<keyword evidence="14" id="KW-0131">Cell cycle</keyword>
<comment type="subcellular location">
    <subcellularLocation>
        <location evidence="3">Chromosome</location>
        <location evidence="3">Centromere</location>
        <location evidence="3">Kinetochore</location>
    </subcellularLocation>
    <subcellularLocation>
        <location evidence="2">Membrane</location>
    </subcellularLocation>
    <subcellularLocation>
        <location evidence="1">Nucleus</location>
    </subcellularLocation>
</comment>
<dbReference type="PANTHER" id="PTHR15459">
    <property type="entry name" value="POLYAMINE-MODULATED FACTOR 1"/>
    <property type="match status" value="1"/>
</dbReference>
<feature type="compositionally biased region" description="Low complexity" evidence="16">
    <location>
        <begin position="591"/>
        <end position="613"/>
    </location>
</feature>
<dbReference type="CDD" id="cd08760">
    <property type="entry name" value="Cyt_b561_FRRS1_like"/>
    <property type="match status" value="1"/>
</dbReference>
<evidence type="ECO:0000256" key="16">
    <source>
        <dbReference type="SAM" id="MobiDB-lite"/>
    </source>
</evidence>
<keyword evidence="10" id="KW-0249">Electron transport</keyword>
<evidence type="ECO:0000256" key="1">
    <source>
        <dbReference type="ARBA" id="ARBA00004123"/>
    </source>
</evidence>
<evidence type="ECO:0000256" key="13">
    <source>
        <dbReference type="ARBA" id="ARBA00023242"/>
    </source>
</evidence>
<dbReference type="AlphaFoldDB" id="A0A8K0QXQ7"/>
<evidence type="ECO:0000256" key="9">
    <source>
        <dbReference type="ARBA" id="ARBA00022838"/>
    </source>
</evidence>
<feature type="compositionally biased region" description="Basic and acidic residues" evidence="16">
    <location>
        <begin position="480"/>
        <end position="500"/>
    </location>
</feature>
<evidence type="ECO:0000259" key="18">
    <source>
        <dbReference type="PROSITE" id="PS50939"/>
    </source>
</evidence>
<evidence type="ECO:0000256" key="12">
    <source>
        <dbReference type="ARBA" id="ARBA00023136"/>
    </source>
</evidence>
<dbReference type="EMBL" id="JAGMVJ010000017">
    <property type="protein sequence ID" value="KAH7078506.1"/>
    <property type="molecule type" value="Genomic_DNA"/>
</dbReference>
<feature type="compositionally biased region" description="Basic and acidic residues" evidence="16">
    <location>
        <begin position="396"/>
        <end position="409"/>
    </location>
</feature>
<accession>A0A8K0QXQ7</accession>
<dbReference type="InterPro" id="IPR006593">
    <property type="entry name" value="Cyt_b561/ferric_Rdtase_TM"/>
</dbReference>
<dbReference type="SMART" id="SM00665">
    <property type="entry name" value="B561"/>
    <property type="match status" value="1"/>
</dbReference>
<evidence type="ECO:0000313" key="19">
    <source>
        <dbReference type="EMBL" id="KAH7078506.1"/>
    </source>
</evidence>
<dbReference type="Gene3D" id="1.20.120.1770">
    <property type="match status" value="1"/>
</dbReference>
<keyword evidence="6" id="KW-0132">Cell division</keyword>
<sequence length="805" mass="88082">MSDQGLSAPGTSVYSSDSMYVGDGTWDSQRNTFLLPNLQGLNFETMRYNGMGNRFRNMLNYKTYVTAHAVLASITFLLVLPAAILMARFYHRNPRTALRFHIWLQILTVLLSTAAFILGFQAVGLERSLTNPHHGIGVAVYTLVLIQAIGGSVIHRWEKNKERFKIPLKLMLHQWLGRLIALLGIIQVPLGLTLYGSPKVFFILYALWAFMLLILYFILSYINQPEMGFDDRTTYITERSGRSGRTGSTRSRRSKGHGLGALATAGAAGAGLAALRRRSRSRSRSRPHAGRQEVLSSRHDSRSRIQSEFTDSYLSDEKYTHNRKKSGTWRDRLLGAGAAAGGIFAIKSLFNRNKKHHAPTETGSDVSYSRPLGPSEVTQTDLSRLEEGMAPASPANRRDDWRRVEEREAAQAAAMAGSPLRQGRLPPDSRASSDSFDSRTSFSDEHDIRPPKRSFGLKEGVATLGVIGFLKHSLGGRKTKKEDAHAEAIRRHDLEEERIARANSGRRKYTGDGAPPRRPRPLSTDYSESDLTGVTPSLARPGASRPPPMDSTVGPSTAPIRPPPHGEVLSESGSEAYLSPGGRSHRRHHNASSLAGPSLAAGAAAAAVSTGSPSKRDHSQRRSSREGSVASPPVSVKVKMHNDGRHVTLRRLNEEEAAAEREARRKERQRRNRNGSRSSLSDLNNDRWRRTEAIEAQQAAEMGQTIPPPPPPPPPAGGPLRMPEPTIPPPPGPPPGNFNAPGNIPLPPPPPIPAAANSVLSSPHGTQVYGTETDVSAYDSNRRRRRAERAQAKAARSGGSRVEFS</sequence>
<evidence type="ECO:0000256" key="2">
    <source>
        <dbReference type="ARBA" id="ARBA00004370"/>
    </source>
</evidence>
<dbReference type="OrthoDB" id="19261at2759"/>
<dbReference type="GO" id="GO:0016020">
    <property type="term" value="C:membrane"/>
    <property type="evidence" value="ECO:0007669"/>
    <property type="project" value="UniProtKB-SubCell"/>
</dbReference>
<feature type="compositionally biased region" description="Low complexity" evidence="16">
    <location>
        <begin position="428"/>
        <end position="441"/>
    </location>
</feature>
<evidence type="ECO:0000256" key="7">
    <source>
        <dbReference type="ARBA" id="ARBA00022692"/>
    </source>
</evidence>
<feature type="compositionally biased region" description="Pro residues" evidence="16">
    <location>
        <begin position="744"/>
        <end position="753"/>
    </location>
</feature>
<keyword evidence="15" id="KW-0137">Centromere</keyword>
<dbReference type="Pfam" id="PF03188">
    <property type="entry name" value="Cytochrom_B561"/>
    <property type="match status" value="1"/>
</dbReference>
<keyword evidence="11 17" id="KW-1133">Transmembrane helix</keyword>
<feature type="compositionally biased region" description="Polar residues" evidence="16">
    <location>
        <begin position="758"/>
        <end position="774"/>
    </location>
</feature>
<feature type="region of interest" description="Disordered" evidence="16">
    <location>
        <begin position="276"/>
        <end position="309"/>
    </location>
</feature>
<feature type="region of interest" description="Disordered" evidence="16">
    <location>
        <begin position="476"/>
        <end position="805"/>
    </location>
</feature>
<evidence type="ECO:0000256" key="17">
    <source>
        <dbReference type="SAM" id="Phobius"/>
    </source>
</evidence>
<organism evidence="19 20">
    <name type="scientific">Paraphoma chrysanthemicola</name>
    <dbReference type="NCBI Taxonomy" id="798071"/>
    <lineage>
        <taxon>Eukaryota</taxon>
        <taxon>Fungi</taxon>
        <taxon>Dikarya</taxon>
        <taxon>Ascomycota</taxon>
        <taxon>Pezizomycotina</taxon>
        <taxon>Dothideomycetes</taxon>
        <taxon>Pleosporomycetidae</taxon>
        <taxon>Pleosporales</taxon>
        <taxon>Pleosporineae</taxon>
        <taxon>Phaeosphaeriaceae</taxon>
        <taxon>Paraphoma</taxon>
    </lineage>
</organism>
<keyword evidence="8" id="KW-0498">Mitosis</keyword>
<dbReference type="PROSITE" id="PS50939">
    <property type="entry name" value="CYTOCHROME_B561"/>
    <property type="match status" value="1"/>
</dbReference>
<evidence type="ECO:0000313" key="20">
    <source>
        <dbReference type="Proteomes" id="UP000813461"/>
    </source>
</evidence>
<name>A0A8K0QXQ7_9PLEO</name>
<keyword evidence="4" id="KW-0813">Transport</keyword>
<feature type="transmembrane region" description="Helical" evidence="17">
    <location>
        <begin position="65"/>
        <end position="90"/>
    </location>
</feature>
<feature type="compositionally biased region" description="Basic residues" evidence="16">
    <location>
        <begin position="276"/>
        <end position="289"/>
    </location>
</feature>
<keyword evidence="13" id="KW-0539">Nucleus</keyword>
<evidence type="ECO:0000256" key="4">
    <source>
        <dbReference type="ARBA" id="ARBA00022448"/>
    </source>
</evidence>
<protein>
    <recommendedName>
        <fullName evidence="18">Cytochrome b561 domain-containing protein</fullName>
    </recommendedName>
</protein>
<feature type="compositionally biased region" description="Basic and acidic residues" evidence="16">
    <location>
        <begin position="640"/>
        <end position="665"/>
    </location>
</feature>
<feature type="transmembrane region" description="Helical" evidence="17">
    <location>
        <begin position="202"/>
        <end position="222"/>
    </location>
</feature>
<feature type="transmembrane region" description="Helical" evidence="17">
    <location>
        <begin position="102"/>
        <end position="123"/>
    </location>
</feature>
<keyword evidence="20" id="KW-1185">Reference proteome</keyword>
<evidence type="ECO:0000256" key="3">
    <source>
        <dbReference type="ARBA" id="ARBA00004629"/>
    </source>
</evidence>
<evidence type="ECO:0000256" key="6">
    <source>
        <dbReference type="ARBA" id="ARBA00022618"/>
    </source>
</evidence>
<reference evidence="19" key="1">
    <citation type="journal article" date="2021" name="Nat. Commun.">
        <title>Genetic determinants of endophytism in the Arabidopsis root mycobiome.</title>
        <authorList>
            <person name="Mesny F."/>
            <person name="Miyauchi S."/>
            <person name="Thiergart T."/>
            <person name="Pickel B."/>
            <person name="Atanasova L."/>
            <person name="Karlsson M."/>
            <person name="Huettel B."/>
            <person name="Barry K.W."/>
            <person name="Haridas S."/>
            <person name="Chen C."/>
            <person name="Bauer D."/>
            <person name="Andreopoulos W."/>
            <person name="Pangilinan J."/>
            <person name="LaButti K."/>
            <person name="Riley R."/>
            <person name="Lipzen A."/>
            <person name="Clum A."/>
            <person name="Drula E."/>
            <person name="Henrissat B."/>
            <person name="Kohler A."/>
            <person name="Grigoriev I.V."/>
            <person name="Martin F.M."/>
            <person name="Hacquard S."/>
        </authorList>
    </citation>
    <scope>NUCLEOTIDE SEQUENCE</scope>
    <source>
        <strain evidence="19">MPI-SDFR-AT-0120</strain>
    </source>
</reference>
<evidence type="ECO:0000256" key="15">
    <source>
        <dbReference type="ARBA" id="ARBA00023328"/>
    </source>
</evidence>
<dbReference type="Proteomes" id="UP000813461">
    <property type="component" value="Unassembled WGS sequence"/>
</dbReference>
<proteinExistence type="predicted"/>
<feature type="transmembrane region" description="Helical" evidence="17">
    <location>
        <begin position="175"/>
        <end position="196"/>
    </location>
</feature>
<feature type="compositionally biased region" description="Pro residues" evidence="16">
    <location>
        <begin position="706"/>
        <end position="717"/>
    </location>
</feature>
<dbReference type="GO" id="GO:0007059">
    <property type="term" value="P:chromosome segregation"/>
    <property type="evidence" value="ECO:0007669"/>
    <property type="project" value="TreeGrafter"/>
</dbReference>
<feature type="compositionally biased region" description="Basic and acidic residues" evidence="16">
    <location>
        <begin position="296"/>
        <end position="305"/>
    </location>
</feature>
<dbReference type="PANTHER" id="PTHR15459:SF2">
    <property type="entry name" value="CYTOCHROME B561 DOMAIN-CONTAINING PROTEIN"/>
    <property type="match status" value="1"/>
</dbReference>
<feature type="domain" description="Cytochrome b561" evidence="18">
    <location>
        <begin position="35"/>
        <end position="228"/>
    </location>
</feature>
<keyword evidence="9" id="KW-0995">Kinetochore</keyword>
<evidence type="ECO:0000256" key="5">
    <source>
        <dbReference type="ARBA" id="ARBA00022454"/>
    </source>
</evidence>
<feature type="compositionally biased region" description="Basic and acidic residues" evidence="16">
    <location>
        <begin position="684"/>
        <end position="693"/>
    </location>
</feature>
<feature type="compositionally biased region" description="Polar residues" evidence="16">
    <location>
        <begin position="524"/>
        <end position="535"/>
    </location>
</feature>
<feature type="region of interest" description="Disordered" evidence="16">
    <location>
        <begin position="355"/>
        <end position="454"/>
    </location>
</feature>
<keyword evidence="12 17" id="KW-0472">Membrane</keyword>
<dbReference type="GO" id="GO:0051301">
    <property type="term" value="P:cell division"/>
    <property type="evidence" value="ECO:0007669"/>
    <property type="project" value="UniProtKB-KW"/>
</dbReference>
<evidence type="ECO:0000256" key="11">
    <source>
        <dbReference type="ARBA" id="ARBA00022989"/>
    </source>
</evidence>
<dbReference type="InterPro" id="IPR007128">
    <property type="entry name" value="PMF1/Nnf1"/>
</dbReference>
<dbReference type="GO" id="GO:0000444">
    <property type="term" value="C:MIS12/MIND type complex"/>
    <property type="evidence" value="ECO:0007669"/>
    <property type="project" value="InterPro"/>
</dbReference>
<feature type="compositionally biased region" description="Pro residues" evidence="16">
    <location>
        <begin position="725"/>
        <end position="736"/>
    </location>
</feature>
<dbReference type="GO" id="GO:0005634">
    <property type="term" value="C:nucleus"/>
    <property type="evidence" value="ECO:0007669"/>
    <property type="project" value="UniProtKB-SubCell"/>
</dbReference>
<gene>
    <name evidence="19" type="ORF">FB567DRAFT_502734</name>
</gene>